<evidence type="ECO:0000313" key="1">
    <source>
        <dbReference type="EMBL" id="BAL82619.1"/>
    </source>
</evidence>
<dbReference type="AlphaFoldDB" id="I0GPD2"/>
<reference evidence="1 2" key="1">
    <citation type="submission" date="2011-10" db="EMBL/GenBank/DDBJ databases">
        <title>Whole genome sequence of Selenomonas ruminantium subsp. lactilytica TAM6421.</title>
        <authorList>
            <person name="Oguchi A."/>
            <person name="Ankai A."/>
            <person name="Kaneko J."/>
            <person name="Yamada-Narita S."/>
            <person name="Fukui S."/>
            <person name="Takahashi M."/>
            <person name="Onodera T."/>
            <person name="Kojima S."/>
            <person name="Fushimi T."/>
            <person name="Abe N."/>
            <person name="Kamio Y."/>
            <person name="Yamazaki S."/>
            <person name="Fujita N."/>
        </authorList>
    </citation>
    <scope>NUCLEOTIDE SEQUENCE [LARGE SCALE GENOMIC DNA]</scope>
    <source>
        <strain evidence="2">NBRC 103574 / TAM6421</strain>
    </source>
</reference>
<dbReference type="KEGG" id="sri:SELR_09110"/>
<dbReference type="Proteomes" id="UP000007887">
    <property type="component" value="Chromosome"/>
</dbReference>
<organism evidence="1 2">
    <name type="scientific">Selenomonas ruminantium subsp. lactilytica (strain NBRC 103574 / TAM6421)</name>
    <dbReference type="NCBI Taxonomy" id="927704"/>
    <lineage>
        <taxon>Bacteria</taxon>
        <taxon>Bacillati</taxon>
        <taxon>Bacillota</taxon>
        <taxon>Negativicutes</taxon>
        <taxon>Selenomonadales</taxon>
        <taxon>Selenomonadaceae</taxon>
        <taxon>Selenomonas</taxon>
    </lineage>
</organism>
<dbReference type="EMBL" id="AP012292">
    <property type="protein sequence ID" value="BAL82619.1"/>
    <property type="molecule type" value="Genomic_DNA"/>
</dbReference>
<accession>I0GPD2</accession>
<proteinExistence type="predicted"/>
<protein>
    <submittedName>
        <fullName evidence="1">Uncharacterized protein</fullName>
    </submittedName>
</protein>
<sequence>MHSAGLYATILCIVAMNKKSKSCAVFTESFRWWEGNKARD</sequence>
<name>I0GPD2_SELRL</name>
<dbReference type="HOGENOM" id="CLU_3296382_0_0_9"/>
<gene>
    <name evidence="1" type="ordered locus">SELR_09110</name>
</gene>
<dbReference type="PATRIC" id="fig|927704.6.peg.935"/>
<evidence type="ECO:0000313" key="2">
    <source>
        <dbReference type="Proteomes" id="UP000007887"/>
    </source>
</evidence>